<protein>
    <submittedName>
        <fullName evidence="1">Uncharacterized protein</fullName>
    </submittedName>
</protein>
<organism evidence="1 2">
    <name type="scientific">Peronosclerospora sorghi</name>
    <dbReference type="NCBI Taxonomy" id="230839"/>
    <lineage>
        <taxon>Eukaryota</taxon>
        <taxon>Sar</taxon>
        <taxon>Stramenopiles</taxon>
        <taxon>Oomycota</taxon>
        <taxon>Peronosporomycetes</taxon>
        <taxon>Peronosporales</taxon>
        <taxon>Peronosporaceae</taxon>
        <taxon>Peronosclerospora</taxon>
    </lineage>
</organism>
<keyword evidence="2" id="KW-1185">Reference proteome</keyword>
<evidence type="ECO:0000313" key="2">
    <source>
        <dbReference type="Proteomes" id="UP001163321"/>
    </source>
</evidence>
<reference evidence="1 2" key="1">
    <citation type="journal article" date="2022" name="bioRxiv">
        <title>The genome of the oomycete Peronosclerospora sorghi, a cosmopolitan pathogen of maize and sorghum, is inflated with dispersed pseudogenes.</title>
        <authorList>
            <person name="Fletcher K."/>
            <person name="Martin F."/>
            <person name="Isakeit T."/>
            <person name="Cavanaugh K."/>
            <person name="Magill C."/>
            <person name="Michelmore R."/>
        </authorList>
    </citation>
    <scope>NUCLEOTIDE SEQUENCE [LARGE SCALE GENOMIC DNA]</scope>
    <source>
        <strain evidence="1">P6</strain>
    </source>
</reference>
<gene>
    <name evidence="1" type="ORF">PsorP6_000847</name>
</gene>
<comment type="caution">
    <text evidence="1">The sequence shown here is derived from an EMBL/GenBank/DDBJ whole genome shotgun (WGS) entry which is preliminary data.</text>
</comment>
<dbReference type="EMBL" id="CM047580">
    <property type="protein sequence ID" value="KAI9921432.1"/>
    <property type="molecule type" value="Genomic_DNA"/>
</dbReference>
<proteinExistence type="predicted"/>
<sequence length="1107" mass="122075">MTESAAYHAIPNPEQSGSGQGGEHGRRASRGLSPEKKASNARTTVPSGSTEEALVDMDDDRDAASLPQTHGSEATTTTCFHAGYGRNSYFTWRLRMSVVVVAIAGTAGTLGFWASSEIGYGGVYVPDVKLAVTFRRANTRACVAGTDYCGTCDVIVVYAMLVYHVAPLMVILGLPASGLPLFEPFRRLPPTARRQKIQRTVFFQVCELLSVGVLVCSVVVIFYFMYALFQGTNFFCNQVQAIVYVACAVVTFGAYFVELTYFARFREHLSMQLGAFRETDQTGGIRARLARRRRRKGTTTCTSERAQVVADVRKHLYQETSLGNVAKLESLLAYATERLGTEFAHEMYSDATLVLKLFGRSKKNPMHVAAYLGNVPALQLLFDAGLRVDSYDKVARVRFTTGDLFWTFAQIFVSKPLTSEDEMAASIFRTTLVTPLHCAVSTGQIQAVQWLLQHGANVNLKSKASYWSDRIPPLFVADNPEIVALLLEAGANHLDVPDPGHMNTLTVLQMAYMRGNFPVAHELEEWGADVALTPLHEAAAKNHTGSLRNLLKLGADPNCMGEYGYTGMHRRTPLHWAAINGAVDAVHLLLDAGSDANFQDVFGRSPLHWAARVNKPAIVRILLTHGGANVNLRDYRDHTPLLCAASCKNVSVALFDLLVAHGADLTDRLANGDTALHVAMKCELKGTALALVEAGADVMATNRDGYRPVDCTTSTQLQFEIKQAAGERDVMISYTHSHRAFALKLRDSLERAKITSWLDLMDPTGIGGGSVWREEIARGIKHAQVILCLYTDDYARSEWCLKELALAKELGKPIIAVSLEGAPVPDEMQVYIYTRQMVPFECAIETIHHQTSPRAVTYEYDEARYAAQFRLLLDGVRDEIEKHREAHLGRRLVTNTSAIGFSEPLPVDDWDPTTLETVNFAFLAHGDHHHAFVRRLHDRLVEHGVTCVLDGTQACTDMTARIHAAKEAILKCDVFLVVLSRKTVHSELVKDQLALAEDKGKLILPVMLNDMDVPLDKHYTLSRVDLVHFTPDLGFNASFVQLLGRVRDKMTTARHASFTAPTRPTFRTLARVTALSRARQPTSTAATASARGLVGRPRLSESTMTLV</sequence>
<dbReference type="Proteomes" id="UP001163321">
    <property type="component" value="Chromosome 1"/>
</dbReference>
<accession>A0ACC0WST2</accession>
<evidence type="ECO:0000313" key="1">
    <source>
        <dbReference type="EMBL" id="KAI9921432.1"/>
    </source>
</evidence>
<name>A0ACC0WST2_9STRA</name>